<dbReference type="GO" id="GO:0006260">
    <property type="term" value="P:DNA replication"/>
    <property type="evidence" value="ECO:0007669"/>
    <property type="project" value="UniProtKB-KW"/>
</dbReference>
<dbReference type="PANTHER" id="PTHR10416:SF0">
    <property type="entry name" value="DNA POLYMERASE DELTA SUBUNIT 2"/>
    <property type="match status" value="1"/>
</dbReference>
<accession>A0ABD2XQK7</accession>
<sequence>MVKLDGDKFEKCSIERKTVNYDDNSGRFAKEGDEYTKQYASLYVKRLEELASVLKVKLKVKWGSDVNLIPLSDLEEQEGRKCAIIGTLFKHQPNKPSILKELSEEHQMSMPAPLVDYCSDEDQLFLEDQTSRVRLTGDNVNVKMSVTGVVCAVLGAENSKSTFEVEEWCFCDCPMQSTINSKNSGKIVFVSGLELATNPPDLPVSLFEQWVCGLAGNPEMQEEMASVVRVVIAGNSIKGCKDVHVSRGLVSGRKEDAAAALEMTTGTKRLDALLESLGSNCCVTLMPGQFDVTTLMMPQKSMHPGSFPRARRYKSIKGVSNPWIGKVADKVIVGTSGQPIQDIIKVCGLGTKQPLEWLEKTLEWRHMCPTAPDTIPCMPFYKNDPFILKECPHIYFVGNMDKFETKLYKGKDGQKVRLVCIPKFAHTKTVVLVDLDTLDATPVSFGSNLD</sequence>
<dbReference type="InterPro" id="IPR007185">
    <property type="entry name" value="DNA_pol_a/d/e_bsu"/>
</dbReference>
<evidence type="ECO:0000256" key="1">
    <source>
        <dbReference type="ARBA" id="ARBA00006035"/>
    </source>
</evidence>
<proteinExistence type="inferred from homology"/>
<comment type="caution">
    <text evidence="5">The sequence shown here is derived from an EMBL/GenBank/DDBJ whole genome shotgun (WGS) entry which is preliminary data.</text>
</comment>
<gene>
    <name evidence="5" type="ORF">TKK_001008</name>
</gene>
<evidence type="ECO:0008006" key="7">
    <source>
        <dbReference type="Google" id="ProtNLM"/>
    </source>
</evidence>
<evidence type="ECO:0000256" key="2">
    <source>
        <dbReference type="ARBA" id="ARBA00022705"/>
    </source>
</evidence>
<evidence type="ECO:0000313" key="5">
    <source>
        <dbReference type="EMBL" id="KAL3406888.1"/>
    </source>
</evidence>
<dbReference type="PANTHER" id="PTHR10416">
    <property type="entry name" value="DNA POLYMERASE DELTA SUBUNIT 2"/>
    <property type="match status" value="1"/>
</dbReference>
<evidence type="ECO:0000259" key="4">
    <source>
        <dbReference type="Pfam" id="PF18018"/>
    </source>
</evidence>
<dbReference type="Gene3D" id="3.60.21.50">
    <property type="match status" value="1"/>
</dbReference>
<dbReference type="GO" id="GO:0043625">
    <property type="term" value="C:delta DNA polymerase complex"/>
    <property type="evidence" value="ECO:0007669"/>
    <property type="project" value="UniProtKB-ARBA"/>
</dbReference>
<dbReference type="AlphaFoldDB" id="A0ABD2XQK7"/>
<dbReference type="InterPro" id="IPR040663">
    <property type="entry name" value="DNA_pol_D_N"/>
</dbReference>
<dbReference type="Proteomes" id="UP001627154">
    <property type="component" value="Unassembled WGS sequence"/>
</dbReference>
<dbReference type="InterPro" id="IPR024826">
    <property type="entry name" value="DNA_pol_delta/II_ssu"/>
</dbReference>
<name>A0ABD2XQK7_9HYME</name>
<protein>
    <recommendedName>
        <fullName evidence="7">DNA polymerase delta small subunit</fullName>
    </recommendedName>
</protein>
<reference evidence="5 6" key="1">
    <citation type="journal article" date="2024" name="bioRxiv">
        <title>A reference genome for Trichogramma kaykai: A tiny desert-dwelling parasitoid wasp with competing sex-ratio distorters.</title>
        <authorList>
            <person name="Culotta J."/>
            <person name="Lindsey A.R."/>
        </authorList>
    </citation>
    <scope>NUCLEOTIDE SEQUENCE [LARGE SCALE GENOMIC DNA]</scope>
    <source>
        <strain evidence="5 6">KSX58</strain>
    </source>
</reference>
<dbReference type="Pfam" id="PF18018">
    <property type="entry name" value="DNA_pol_D_N"/>
    <property type="match status" value="1"/>
</dbReference>
<dbReference type="EMBL" id="JBJJXI010000018">
    <property type="protein sequence ID" value="KAL3406888.1"/>
    <property type="molecule type" value="Genomic_DNA"/>
</dbReference>
<evidence type="ECO:0000313" key="6">
    <source>
        <dbReference type="Proteomes" id="UP001627154"/>
    </source>
</evidence>
<dbReference type="Pfam" id="PF04042">
    <property type="entry name" value="DNA_pol_E_B"/>
    <property type="match status" value="1"/>
</dbReference>
<feature type="domain" description="DNA polymerase alpha/delta/epsilon subunit B" evidence="3">
    <location>
        <begin position="187"/>
        <end position="404"/>
    </location>
</feature>
<comment type="similarity">
    <text evidence="1">Belongs to the DNA polymerase delta/II small subunit family.</text>
</comment>
<keyword evidence="6" id="KW-1185">Reference proteome</keyword>
<feature type="domain" description="DNA polymerase delta subunit OB-fold" evidence="4">
    <location>
        <begin position="38"/>
        <end position="168"/>
    </location>
</feature>
<organism evidence="5 6">
    <name type="scientific">Trichogramma kaykai</name>
    <dbReference type="NCBI Taxonomy" id="54128"/>
    <lineage>
        <taxon>Eukaryota</taxon>
        <taxon>Metazoa</taxon>
        <taxon>Ecdysozoa</taxon>
        <taxon>Arthropoda</taxon>
        <taxon>Hexapoda</taxon>
        <taxon>Insecta</taxon>
        <taxon>Pterygota</taxon>
        <taxon>Neoptera</taxon>
        <taxon>Endopterygota</taxon>
        <taxon>Hymenoptera</taxon>
        <taxon>Apocrita</taxon>
        <taxon>Proctotrupomorpha</taxon>
        <taxon>Chalcidoidea</taxon>
        <taxon>Trichogrammatidae</taxon>
        <taxon>Trichogramma</taxon>
    </lineage>
</organism>
<evidence type="ECO:0000259" key="3">
    <source>
        <dbReference type="Pfam" id="PF04042"/>
    </source>
</evidence>
<keyword evidence="2" id="KW-0235">DNA replication</keyword>